<dbReference type="AlphaFoldDB" id="A0A1N7FVP8"/>
<dbReference type="PROSITE" id="PS51257">
    <property type="entry name" value="PROKAR_LIPOPROTEIN"/>
    <property type="match status" value="1"/>
</dbReference>
<accession>A0A1N7FVP8</accession>
<name>A0A1N7FVP8_AQUAC</name>
<proteinExistence type="predicted"/>
<dbReference type="InterPro" id="IPR054384">
    <property type="entry name" value="SecDF_P1_head"/>
</dbReference>
<keyword evidence="1" id="KW-0732">Signal</keyword>
<dbReference type="Pfam" id="PF22599">
    <property type="entry name" value="SecDF_P1_head"/>
    <property type="match status" value="1"/>
</dbReference>
<evidence type="ECO:0000313" key="4">
    <source>
        <dbReference type="Proteomes" id="UP000185841"/>
    </source>
</evidence>
<feature type="signal peptide" evidence="1">
    <location>
        <begin position="1"/>
        <end position="19"/>
    </location>
</feature>
<evidence type="ECO:0000313" key="3">
    <source>
        <dbReference type="EMBL" id="SIQ56170.1"/>
    </source>
</evidence>
<evidence type="ECO:0000259" key="2">
    <source>
        <dbReference type="Pfam" id="PF22599"/>
    </source>
</evidence>
<dbReference type="RefSeq" id="WP_076426860.1">
    <property type="nucleotide sequence ID" value="NZ_FTMP01000005.1"/>
</dbReference>
<gene>
    <name evidence="3" type="ORF">SAMN05878282_105173</name>
</gene>
<dbReference type="EMBL" id="FTMP01000005">
    <property type="protein sequence ID" value="SIQ56170.1"/>
    <property type="molecule type" value="Genomic_DNA"/>
</dbReference>
<organism evidence="3 4">
    <name type="scientific">Aquipseudomonas alcaligenes</name>
    <name type="common">Pseudomonas alcaligenes</name>
    <dbReference type="NCBI Taxonomy" id="43263"/>
    <lineage>
        <taxon>Bacteria</taxon>
        <taxon>Pseudomonadati</taxon>
        <taxon>Pseudomonadota</taxon>
        <taxon>Gammaproteobacteria</taxon>
        <taxon>Pseudomonadales</taxon>
        <taxon>Pseudomonadaceae</taxon>
        <taxon>Aquipseudomonas</taxon>
    </lineage>
</organism>
<feature type="domain" description="SecDF P1 head subdomain" evidence="2">
    <location>
        <begin position="44"/>
        <end position="143"/>
    </location>
</feature>
<protein>
    <recommendedName>
        <fullName evidence="2">SecDF P1 head subdomain domain-containing protein</fullName>
    </recommendedName>
</protein>
<evidence type="ECO:0000256" key="1">
    <source>
        <dbReference type="SAM" id="SignalP"/>
    </source>
</evidence>
<sequence length="149" mass="15904">MRALLAALALTLLAGCAREAHLPSAVHQLGIHPARSASAEGLQVMRDRHSGVRLWVAPQAALTEADVQQAEMAFTPAGEPAVVLTLNDVGRATLAELTRRHLGQPLAFVVDGELRLAPIVEEPVLDGRVALTGFDSLQEAQALVRDWSH</sequence>
<dbReference type="Gene3D" id="3.30.1360.200">
    <property type="match status" value="1"/>
</dbReference>
<feature type="chain" id="PRO_5012365333" description="SecDF P1 head subdomain domain-containing protein" evidence="1">
    <location>
        <begin position="20"/>
        <end position="149"/>
    </location>
</feature>
<reference evidence="3 4" key="1">
    <citation type="submission" date="2017-01" db="EMBL/GenBank/DDBJ databases">
        <authorList>
            <person name="Mah S.A."/>
            <person name="Swanson W.J."/>
            <person name="Moy G.W."/>
            <person name="Vacquier V.D."/>
        </authorList>
    </citation>
    <scope>NUCLEOTIDE SEQUENCE [LARGE SCALE GENOMIC DNA]</scope>
    <source>
        <strain evidence="3 4">RU36E</strain>
    </source>
</reference>
<dbReference type="Proteomes" id="UP000185841">
    <property type="component" value="Unassembled WGS sequence"/>
</dbReference>